<evidence type="ECO:0000313" key="2">
    <source>
        <dbReference type="EMBL" id="WVZ78898.1"/>
    </source>
</evidence>
<dbReference type="AlphaFoldDB" id="A0AAQ3WYE7"/>
<dbReference type="EMBL" id="CP144750">
    <property type="protein sequence ID" value="WVZ78898.1"/>
    <property type="molecule type" value="Genomic_DNA"/>
</dbReference>
<evidence type="ECO:0000256" key="1">
    <source>
        <dbReference type="SAM" id="MobiDB-lite"/>
    </source>
</evidence>
<name>A0AAQ3WYE7_PASNO</name>
<dbReference type="Proteomes" id="UP001341281">
    <property type="component" value="Chromosome 06"/>
</dbReference>
<proteinExistence type="predicted"/>
<evidence type="ECO:0000313" key="3">
    <source>
        <dbReference type="Proteomes" id="UP001341281"/>
    </source>
</evidence>
<feature type="region of interest" description="Disordered" evidence="1">
    <location>
        <begin position="298"/>
        <end position="332"/>
    </location>
</feature>
<keyword evidence="3" id="KW-1185">Reference proteome</keyword>
<accession>A0AAQ3WYE7</accession>
<sequence length="332" mass="35135">MSCRISRLKSSSLVTADDGPGDGAVDPAQALNHSPGTEPAGAPNMSEIPITLAVLLFPGLARRGAVRGDDVAAVVDGRQPGAGVAVRRERGHGGCLDHARAGVVPQEVAVVVAEQQRVQQQPGRSAPAGGVELVRRELLLRSGGQRRQARRGDDADVVVEHRLRRLEHLHPLLHLAQERVWLTSGECDGTAGGSANGLLASWWRSGGGSSRPRDTGRIEGEKTAAVDQFSSSGECNGPGGSAPSVLVQQGCHAEDRRSAASSRHAMQPRAAAGCFALLCRRRRSEERRWVIDRRPFRPWRGGRKTKGAEGSRGNGGRERGGCGGGWTGHRGC</sequence>
<feature type="compositionally biased region" description="Gly residues" evidence="1">
    <location>
        <begin position="321"/>
        <end position="332"/>
    </location>
</feature>
<protein>
    <submittedName>
        <fullName evidence="2">Uncharacterized protein</fullName>
    </submittedName>
</protein>
<reference evidence="2 3" key="1">
    <citation type="submission" date="2024-02" db="EMBL/GenBank/DDBJ databases">
        <title>High-quality chromosome-scale genome assembly of Pensacola bahiagrass (Paspalum notatum Flugge var. saurae).</title>
        <authorList>
            <person name="Vega J.M."/>
            <person name="Podio M."/>
            <person name="Orjuela J."/>
            <person name="Siena L.A."/>
            <person name="Pessino S.C."/>
            <person name="Combes M.C."/>
            <person name="Mariac C."/>
            <person name="Albertini E."/>
            <person name="Pupilli F."/>
            <person name="Ortiz J.P.A."/>
            <person name="Leblanc O."/>
        </authorList>
    </citation>
    <scope>NUCLEOTIDE SEQUENCE [LARGE SCALE GENOMIC DNA]</scope>
    <source>
        <strain evidence="2">R1</strain>
        <tissue evidence="2">Leaf</tissue>
    </source>
</reference>
<organism evidence="2 3">
    <name type="scientific">Paspalum notatum var. saurae</name>
    <dbReference type="NCBI Taxonomy" id="547442"/>
    <lineage>
        <taxon>Eukaryota</taxon>
        <taxon>Viridiplantae</taxon>
        <taxon>Streptophyta</taxon>
        <taxon>Embryophyta</taxon>
        <taxon>Tracheophyta</taxon>
        <taxon>Spermatophyta</taxon>
        <taxon>Magnoliopsida</taxon>
        <taxon>Liliopsida</taxon>
        <taxon>Poales</taxon>
        <taxon>Poaceae</taxon>
        <taxon>PACMAD clade</taxon>
        <taxon>Panicoideae</taxon>
        <taxon>Andropogonodae</taxon>
        <taxon>Paspaleae</taxon>
        <taxon>Paspalinae</taxon>
        <taxon>Paspalum</taxon>
    </lineage>
</organism>
<gene>
    <name evidence="2" type="ORF">U9M48_026543</name>
</gene>
<feature type="region of interest" description="Disordered" evidence="1">
    <location>
        <begin position="1"/>
        <end position="44"/>
    </location>
</feature>